<keyword evidence="7" id="KW-1185">Reference proteome</keyword>
<feature type="transmembrane region" description="Helical" evidence="5">
    <location>
        <begin position="145"/>
        <end position="170"/>
    </location>
</feature>
<protein>
    <submittedName>
        <fullName evidence="6">Divalent metal cation transporter</fullName>
    </submittedName>
</protein>
<name>A0ABW3CD12_9ACTN</name>
<evidence type="ECO:0000256" key="3">
    <source>
        <dbReference type="ARBA" id="ARBA00022989"/>
    </source>
</evidence>
<evidence type="ECO:0000256" key="4">
    <source>
        <dbReference type="ARBA" id="ARBA00023136"/>
    </source>
</evidence>
<dbReference type="InterPro" id="IPR001046">
    <property type="entry name" value="NRAMP_fam"/>
</dbReference>
<accession>A0ABW3CD12</accession>
<organism evidence="6 7">
    <name type="scientific">Actinomadura adrarensis</name>
    <dbReference type="NCBI Taxonomy" id="1819600"/>
    <lineage>
        <taxon>Bacteria</taxon>
        <taxon>Bacillati</taxon>
        <taxon>Actinomycetota</taxon>
        <taxon>Actinomycetes</taxon>
        <taxon>Streptosporangiales</taxon>
        <taxon>Thermomonosporaceae</taxon>
        <taxon>Actinomadura</taxon>
    </lineage>
</organism>
<comment type="subcellular location">
    <subcellularLocation>
        <location evidence="1">Membrane</location>
        <topology evidence="1">Multi-pass membrane protein</topology>
    </subcellularLocation>
</comment>
<comment type="caution">
    <text evidence="6">The sequence shown here is derived from an EMBL/GenBank/DDBJ whole genome shotgun (WGS) entry which is preliminary data.</text>
</comment>
<evidence type="ECO:0000313" key="6">
    <source>
        <dbReference type="EMBL" id="MFD0851722.1"/>
    </source>
</evidence>
<evidence type="ECO:0000313" key="7">
    <source>
        <dbReference type="Proteomes" id="UP001597083"/>
    </source>
</evidence>
<feature type="transmembrane region" description="Helical" evidence="5">
    <location>
        <begin position="63"/>
        <end position="84"/>
    </location>
</feature>
<keyword evidence="3 5" id="KW-1133">Transmembrane helix</keyword>
<gene>
    <name evidence="6" type="ORF">ACFQ07_05800</name>
</gene>
<proteinExistence type="predicted"/>
<evidence type="ECO:0000256" key="2">
    <source>
        <dbReference type="ARBA" id="ARBA00022692"/>
    </source>
</evidence>
<sequence length="178" mass="17877">VPGAGYALAALDVFGGIVFNIGNIAGTALGLNALLGLDVKIGGTLSAAVAIAIFLIRRAGVVLDRIVVVLGIVMIVLTLYVAIVSSPPIGEALVQTVAPEEVRFLTITTLIGGTVGGYIVYAGAHRMVDSGLTGAENVKGITRASINGILITAVMRGLLFLAVLGVVAGASELATQVA</sequence>
<reference evidence="7" key="1">
    <citation type="journal article" date="2019" name="Int. J. Syst. Evol. Microbiol.">
        <title>The Global Catalogue of Microorganisms (GCM) 10K type strain sequencing project: providing services to taxonomists for standard genome sequencing and annotation.</title>
        <authorList>
            <consortium name="The Broad Institute Genomics Platform"/>
            <consortium name="The Broad Institute Genome Sequencing Center for Infectious Disease"/>
            <person name="Wu L."/>
            <person name="Ma J."/>
        </authorList>
    </citation>
    <scope>NUCLEOTIDE SEQUENCE [LARGE SCALE GENOMIC DNA]</scope>
    <source>
        <strain evidence="7">JCM 31696</strain>
    </source>
</reference>
<dbReference type="Proteomes" id="UP001597083">
    <property type="component" value="Unassembled WGS sequence"/>
</dbReference>
<keyword evidence="4 5" id="KW-0472">Membrane</keyword>
<evidence type="ECO:0000256" key="1">
    <source>
        <dbReference type="ARBA" id="ARBA00004141"/>
    </source>
</evidence>
<keyword evidence="2 5" id="KW-0812">Transmembrane</keyword>
<feature type="non-terminal residue" evidence="6">
    <location>
        <position position="178"/>
    </location>
</feature>
<dbReference type="EMBL" id="JBHTIR010000724">
    <property type="protein sequence ID" value="MFD0851722.1"/>
    <property type="molecule type" value="Genomic_DNA"/>
</dbReference>
<evidence type="ECO:0000256" key="5">
    <source>
        <dbReference type="SAM" id="Phobius"/>
    </source>
</evidence>
<feature type="transmembrane region" description="Helical" evidence="5">
    <location>
        <begin position="39"/>
        <end position="56"/>
    </location>
</feature>
<feature type="non-terminal residue" evidence="6">
    <location>
        <position position="1"/>
    </location>
</feature>
<feature type="transmembrane region" description="Helical" evidence="5">
    <location>
        <begin position="104"/>
        <end position="124"/>
    </location>
</feature>
<dbReference type="Pfam" id="PF01566">
    <property type="entry name" value="Nramp"/>
    <property type="match status" value="1"/>
</dbReference>